<protein>
    <recommendedName>
        <fullName evidence="5">Peptidase</fullName>
    </recommendedName>
</protein>
<keyword evidence="4" id="KW-1185">Reference proteome</keyword>
<dbReference type="STRING" id="633149.Bresu_2281"/>
<organism evidence="3 4">
    <name type="scientific">Brevundimonas subvibrioides (strain ATCC 15264 / DSM 4735 / LMG 14903 / NBRC 16000 / CB 81)</name>
    <name type="common">Caulobacter subvibrioides</name>
    <dbReference type="NCBI Taxonomy" id="633149"/>
    <lineage>
        <taxon>Bacteria</taxon>
        <taxon>Pseudomonadati</taxon>
        <taxon>Pseudomonadota</taxon>
        <taxon>Alphaproteobacteria</taxon>
        <taxon>Caulobacterales</taxon>
        <taxon>Caulobacteraceae</taxon>
        <taxon>Brevundimonas</taxon>
    </lineage>
</organism>
<dbReference type="Gene3D" id="2.60.120.380">
    <property type="match status" value="5"/>
</dbReference>
<dbReference type="HOGENOM" id="CLU_451776_0_0_5"/>
<gene>
    <name evidence="3" type="ordered locus">Bresu_2281</name>
</gene>
<name>D9QK06_BRESC</name>
<dbReference type="KEGG" id="bsb:Bresu_2281"/>
<dbReference type="Proteomes" id="UP000002696">
    <property type="component" value="Chromosome"/>
</dbReference>
<evidence type="ECO:0000313" key="4">
    <source>
        <dbReference type="Proteomes" id="UP000002696"/>
    </source>
</evidence>
<feature type="signal peptide" evidence="2">
    <location>
        <begin position="1"/>
        <end position="23"/>
    </location>
</feature>
<reference evidence="4" key="1">
    <citation type="journal article" date="2011" name="J. Bacteriol.">
        <title>Genome sequences of eight morphologically diverse alphaproteobacteria.</title>
        <authorList>
            <consortium name="US DOE Joint Genome Institute"/>
            <person name="Brown P.J."/>
            <person name="Kysela D.T."/>
            <person name="Buechlein A."/>
            <person name="Hemmerich C."/>
            <person name="Brun Y.V."/>
        </authorList>
    </citation>
    <scope>NUCLEOTIDE SEQUENCE [LARGE SCALE GENOMIC DNA]</scope>
    <source>
        <strain evidence="4">ATCC 15264 / DSM 4735 / LMG 14903 / NBRC 16000 / CB 81</strain>
    </source>
</reference>
<dbReference type="eggNOG" id="COG0265">
    <property type="taxonomic scope" value="Bacteria"/>
</dbReference>
<dbReference type="eggNOG" id="COG4249">
    <property type="taxonomic scope" value="Bacteria"/>
</dbReference>
<feature type="region of interest" description="Disordered" evidence="1">
    <location>
        <begin position="326"/>
        <end position="346"/>
    </location>
</feature>
<evidence type="ECO:0000256" key="2">
    <source>
        <dbReference type="SAM" id="SignalP"/>
    </source>
</evidence>
<dbReference type="AlphaFoldDB" id="D9QK06"/>
<dbReference type="OrthoDB" id="174027at2"/>
<evidence type="ECO:0008006" key="5">
    <source>
        <dbReference type="Google" id="ProtNLM"/>
    </source>
</evidence>
<dbReference type="InParanoid" id="D9QK06"/>
<dbReference type="EMBL" id="CP002102">
    <property type="protein sequence ID" value="ADL01591.1"/>
    <property type="molecule type" value="Genomic_DNA"/>
</dbReference>
<proteinExistence type="predicted"/>
<keyword evidence="2" id="KW-0732">Signal</keyword>
<sequence>MRRSSFAITVSAIALFAAGHALAQDATPLRLGQSVSGSLTADDTKVDNEEVGQFVYDTYSIRLREGQRVEATMRAEAFDAYLEAFEADATEAFAMDDDGLGEGTNARMRFVAPTNGTYLIRARTLGGLEGGDYALQISERAAPPRAPRPTALRLGEDVDGRIADTDPVNDDDGLYDAYSFRAREGQRYAISLNSDDFDAVVRVGSARGAFEEIASNDDSGSGGLNSYLMFTAPTSGDFIVRAAPLDGTTNGAYSLKVDEAGPAAPRTPLAFGETVEGTLGSHKNDFGVTAETYTFRATTGQRIIATMSSDDFDTYLELFAEQAQDSGSRYSVDTDDDGAGEGTNSRLTYTFYEDGDYSLEARAFGDDGEGAFTLTLEEAPPLPEPALLEMGATVQGEIVEGDPIDDENRAYDAYRFTGVGGNRVQAIMRSGDFDTYLQIGSPDGDFYEQASDDDGLGEGTDSRLNYILPADGDYIIRALPLSSDSTGLYSLELIDRGPQPLPGSILVGATARGTLTEDDAVTDDGSYYDAYKVTLKAGEKLRLTMVSNAFDAFLDIGKEDESGVFTSVVSDDDSLSDTHAKIEWSVEEDGDYVIRARSYAQGQEGAYALTIAPRE</sequence>
<accession>D9QK06</accession>
<dbReference type="BioCyc" id="BSUB633149:G1GM8-2280-MONOMER"/>
<dbReference type="RefSeq" id="WP_013269692.1">
    <property type="nucleotide sequence ID" value="NC_014375.1"/>
</dbReference>
<feature type="chain" id="PRO_5003126794" description="Peptidase" evidence="2">
    <location>
        <begin position="24"/>
        <end position="615"/>
    </location>
</feature>
<evidence type="ECO:0000313" key="3">
    <source>
        <dbReference type="EMBL" id="ADL01591.1"/>
    </source>
</evidence>
<evidence type="ECO:0000256" key="1">
    <source>
        <dbReference type="SAM" id="MobiDB-lite"/>
    </source>
</evidence>